<sequence length="391" mass="42190">MSTKRKAPVKLAAPVSRTSARIPNKSVIDESKATIAGPDALQTSQVETIEISSDNDSDEDISDAEIPEEERTAQETAVTTTRSKAAKQKTNGQSNDEDSDAEGTAPSFGELLRAENDIIDVPSALNGAVVSQPSRNAIAPPTHQSLTTVLSQALRTDDTDLLESCLHTTDLPTIRNTIERLDSALAGTLLTKLAARLYRRPGRAGNLMTWVQWTLVAHGGALASQPKVIHSLSGLQKVLAERAKGLSSLLALKGKLDMLEGQMDLRRKMSRPSIHNDNSDSDEDEDEDVIWVEGEDEAARTPGRRRGLDADFDDSDDDVPITNGFVGDSDDEEESVGEEDDSDAEESLDEDEVNHDDVDESMGEDEESDAEAAAAPPSKLQKTTGSFGKRR</sequence>
<dbReference type="InterPro" id="IPR052414">
    <property type="entry name" value="U3_snoRNA-assoc_WDR"/>
</dbReference>
<comment type="similarity">
    <text evidence="3">Belongs to the UTP5 family.</text>
</comment>
<feature type="region of interest" description="Disordered" evidence="4">
    <location>
        <begin position="1"/>
        <end position="105"/>
    </location>
</feature>
<feature type="region of interest" description="Disordered" evidence="4">
    <location>
        <begin position="267"/>
        <end position="391"/>
    </location>
</feature>
<name>A0A8H4NWT1_9HYPO</name>
<dbReference type="InterPro" id="IPR007148">
    <property type="entry name" value="SSU_processome_Utp12"/>
</dbReference>
<keyword evidence="7" id="KW-1185">Reference proteome</keyword>
<dbReference type="Proteomes" id="UP000605986">
    <property type="component" value="Unassembled WGS sequence"/>
</dbReference>
<dbReference type="AlphaFoldDB" id="A0A8H4NWT1"/>
<evidence type="ECO:0000259" key="5">
    <source>
        <dbReference type="Pfam" id="PF04003"/>
    </source>
</evidence>
<evidence type="ECO:0000256" key="2">
    <source>
        <dbReference type="ARBA" id="ARBA00023242"/>
    </source>
</evidence>
<evidence type="ECO:0000313" key="6">
    <source>
        <dbReference type="EMBL" id="KAF4447451.1"/>
    </source>
</evidence>
<comment type="caution">
    <text evidence="6">The sequence shown here is derived from an EMBL/GenBank/DDBJ whole genome shotgun (WGS) entry which is preliminary data.</text>
</comment>
<feature type="compositionally biased region" description="Acidic residues" evidence="4">
    <location>
        <begin position="53"/>
        <end position="68"/>
    </location>
</feature>
<proteinExistence type="inferred from homology"/>
<accession>A0A8H4NWT1</accession>
<dbReference type="Pfam" id="PF04003">
    <property type="entry name" value="Utp12"/>
    <property type="match status" value="1"/>
</dbReference>
<organism evidence="6 7">
    <name type="scientific">Fusarium austroafricanum</name>
    <dbReference type="NCBI Taxonomy" id="2364996"/>
    <lineage>
        <taxon>Eukaryota</taxon>
        <taxon>Fungi</taxon>
        <taxon>Dikarya</taxon>
        <taxon>Ascomycota</taxon>
        <taxon>Pezizomycotina</taxon>
        <taxon>Sordariomycetes</taxon>
        <taxon>Hypocreomycetidae</taxon>
        <taxon>Hypocreales</taxon>
        <taxon>Nectriaceae</taxon>
        <taxon>Fusarium</taxon>
        <taxon>Fusarium concolor species complex</taxon>
    </lineage>
</organism>
<gene>
    <name evidence="6" type="ORF">F53441_9016</name>
</gene>
<feature type="compositionally biased region" description="Acidic residues" evidence="4">
    <location>
        <begin position="310"/>
        <end position="319"/>
    </location>
</feature>
<feature type="compositionally biased region" description="Polar residues" evidence="4">
    <location>
        <begin position="74"/>
        <end position="94"/>
    </location>
</feature>
<feature type="compositionally biased region" description="Polar residues" evidence="4">
    <location>
        <begin position="380"/>
        <end position="391"/>
    </location>
</feature>
<dbReference type="EMBL" id="JAADJG010000397">
    <property type="protein sequence ID" value="KAF4447451.1"/>
    <property type="molecule type" value="Genomic_DNA"/>
</dbReference>
<dbReference type="OrthoDB" id="30195at2759"/>
<dbReference type="PANTHER" id="PTHR44267:SF1">
    <property type="entry name" value="WD REPEAT-CONTAINING PROTEIN 43"/>
    <property type="match status" value="1"/>
</dbReference>
<evidence type="ECO:0000256" key="1">
    <source>
        <dbReference type="ARBA" id="ARBA00004123"/>
    </source>
</evidence>
<comment type="subcellular location">
    <subcellularLocation>
        <location evidence="1">Nucleus</location>
    </subcellularLocation>
</comment>
<keyword evidence="2" id="KW-0539">Nucleus</keyword>
<evidence type="ECO:0000256" key="4">
    <source>
        <dbReference type="SAM" id="MobiDB-lite"/>
    </source>
</evidence>
<feature type="domain" description="Small-subunit processome Utp12" evidence="5">
    <location>
        <begin position="158"/>
        <end position="260"/>
    </location>
</feature>
<reference evidence="6" key="1">
    <citation type="submission" date="2020-01" db="EMBL/GenBank/DDBJ databases">
        <title>Identification and distribution of gene clusters putatively required for synthesis of sphingolipid metabolism inhibitors in phylogenetically diverse species of the filamentous fungus Fusarium.</title>
        <authorList>
            <person name="Kim H.-S."/>
            <person name="Busman M."/>
            <person name="Brown D.W."/>
            <person name="Divon H."/>
            <person name="Uhlig S."/>
            <person name="Proctor R.H."/>
        </authorList>
    </citation>
    <scope>NUCLEOTIDE SEQUENCE</scope>
    <source>
        <strain evidence="6">NRRL 53441</strain>
    </source>
</reference>
<dbReference type="PANTHER" id="PTHR44267">
    <property type="entry name" value="WD REPEAT-CONTAINING PROTEIN 43"/>
    <property type="match status" value="1"/>
</dbReference>
<dbReference type="GO" id="GO:0005730">
    <property type="term" value="C:nucleolus"/>
    <property type="evidence" value="ECO:0007669"/>
    <property type="project" value="TreeGrafter"/>
</dbReference>
<feature type="compositionally biased region" description="Acidic residues" evidence="4">
    <location>
        <begin position="279"/>
        <end position="296"/>
    </location>
</feature>
<protein>
    <recommendedName>
        <fullName evidence="5">Small-subunit processome Utp12 domain-containing protein</fullName>
    </recommendedName>
</protein>
<dbReference type="GO" id="GO:0000462">
    <property type="term" value="P:maturation of SSU-rRNA from tricistronic rRNA transcript (SSU-rRNA, 5.8S rRNA, LSU-rRNA)"/>
    <property type="evidence" value="ECO:0007669"/>
    <property type="project" value="TreeGrafter"/>
</dbReference>
<evidence type="ECO:0000256" key="3">
    <source>
        <dbReference type="ARBA" id="ARBA00038335"/>
    </source>
</evidence>
<evidence type="ECO:0000313" key="7">
    <source>
        <dbReference type="Proteomes" id="UP000605986"/>
    </source>
</evidence>
<feature type="compositionally biased region" description="Acidic residues" evidence="4">
    <location>
        <begin position="328"/>
        <end position="370"/>
    </location>
</feature>